<feature type="binding site" evidence="6">
    <location>
        <position position="16"/>
    </location>
    <ligand>
        <name>FMN</name>
        <dbReference type="ChEBI" id="CHEBI:58210"/>
    </ligand>
</feature>
<comment type="caution">
    <text evidence="6">Lacks conserved residue(s) required for the propagation of feature annotation.</text>
</comment>
<dbReference type="InterPro" id="IPR029039">
    <property type="entry name" value="Flavoprotein-like_sf"/>
</dbReference>
<accession>A0ABU3QYN0</accession>
<dbReference type="Pfam" id="PF02525">
    <property type="entry name" value="Flavodoxin_2"/>
    <property type="match status" value="1"/>
</dbReference>
<evidence type="ECO:0000256" key="3">
    <source>
        <dbReference type="ARBA" id="ARBA00023002"/>
    </source>
</evidence>
<comment type="function">
    <text evidence="6">Quinone reductase that provides resistance to thiol-specific stress caused by electrophilic quinones.</text>
</comment>
<dbReference type="EMBL" id="JAWCUA010000003">
    <property type="protein sequence ID" value="MDU0112551.1"/>
    <property type="molecule type" value="Genomic_DNA"/>
</dbReference>
<dbReference type="InterPro" id="IPR050104">
    <property type="entry name" value="FMN-dep_NADH:Q_OxRdtase_AzoR1"/>
</dbReference>
<dbReference type="EC" id="1.7.1.17" evidence="6"/>
<organism evidence="8 9">
    <name type="scientific">Psychrosphaera aquimarina</name>
    <dbReference type="NCBI Taxonomy" id="2044854"/>
    <lineage>
        <taxon>Bacteria</taxon>
        <taxon>Pseudomonadati</taxon>
        <taxon>Pseudomonadota</taxon>
        <taxon>Gammaproteobacteria</taxon>
        <taxon>Alteromonadales</taxon>
        <taxon>Pseudoalteromonadaceae</taxon>
        <taxon>Psychrosphaera</taxon>
    </lineage>
</organism>
<evidence type="ECO:0000259" key="7">
    <source>
        <dbReference type="Pfam" id="PF02525"/>
    </source>
</evidence>
<evidence type="ECO:0000256" key="4">
    <source>
        <dbReference type="ARBA" id="ARBA00023027"/>
    </source>
</evidence>
<gene>
    <name evidence="6" type="primary">azoR</name>
    <name evidence="8" type="ORF">RT723_05940</name>
</gene>
<comment type="cofactor">
    <cofactor evidence="6">
        <name>FMN</name>
        <dbReference type="ChEBI" id="CHEBI:58210"/>
    </cofactor>
    <text evidence="6">Binds 1 FMN per subunit.</text>
</comment>
<evidence type="ECO:0000313" key="9">
    <source>
        <dbReference type="Proteomes" id="UP001257914"/>
    </source>
</evidence>
<dbReference type="Proteomes" id="UP001257914">
    <property type="component" value="Unassembled WGS sequence"/>
</dbReference>
<comment type="caution">
    <text evidence="8">The sequence shown here is derived from an EMBL/GenBank/DDBJ whole genome shotgun (WGS) entry which is preliminary data.</text>
</comment>
<protein>
    <recommendedName>
        <fullName evidence="6">FMN dependent NADH:quinone oxidoreductase</fullName>
        <ecNumber evidence="6">1.6.5.-</ecNumber>
    </recommendedName>
    <alternativeName>
        <fullName evidence="6">Azo-dye reductase</fullName>
    </alternativeName>
    <alternativeName>
        <fullName evidence="6">FMN-dependent NADH-azo compound oxidoreductase</fullName>
    </alternativeName>
    <alternativeName>
        <fullName evidence="6">FMN-dependent NADH-azoreductase</fullName>
        <ecNumber evidence="6">1.7.1.17</ecNumber>
    </alternativeName>
</protein>
<keyword evidence="4 6" id="KW-0520">NAD</keyword>
<feature type="binding site" evidence="6">
    <location>
        <begin position="101"/>
        <end position="104"/>
    </location>
    <ligand>
        <name>FMN</name>
        <dbReference type="ChEBI" id="CHEBI:58210"/>
    </ligand>
</feature>
<proteinExistence type="inferred from homology"/>
<evidence type="ECO:0000256" key="5">
    <source>
        <dbReference type="ARBA" id="ARBA00048542"/>
    </source>
</evidence>
<dbReference type="Gene3D" id="3.40.50.360">
    <property type="match status" value="1"/>
</dbReference>
<keyword evidence="1 6" id="KW-0285">Flavoprotein</keyword>
<evidence type="ECO:0000256" key="6">
    <source>
        <dbReference type="HAMAP-Rule" id="MF_01216"/>
    </source>
</evidence>
<comment type="subunit">
    <text evidence="6">Homodimer.</text>
</comment>
<reference evidence="8 9" key="1">
    <citation type="submission" date="2023-10" db="EMBL/GenBank/DDBJ databases">
        <title>Psychrosphaera aquimaarina strain SW33 isolated from seawater.</title>
        <authorList>
            <person name="Bayburt H."/>
            <person name="Kim J.M."/>
            <person name="Choi B.J."/>
            <person name="Jeon C.O."/>
        </authorList>
    </citation>
    <scope>NUCLEOTIDE SEQUENCE [LARGE SCALE GENOMIC DNA]</scope>
    <source>
        <strain evidence="8 9">KCTC 52743</strain>
    </source>
</reference>
<dbReference type="EC" id="1.6.5.-" evidence="6"/>
<dbReference type="PANTHER" id="PTHR43741:SF2">
    <property type="entry name" value="FMN-DEPENDENT NADH:QUINONE OXIDOREDUCTASE"/>
    <property type="match status" value="1"/>
</dbReference>
<feature type="domain" description="Flavodoxin-like fold" evidence="7">
    <location>
        <begin position="8"/>
        <end position="194"/>
    </location>
</feature>
<dbReference type="InterPro" id="IPR003680">
    <property type="entry name" value="Flavodoxin_fold"/>
</dbReference>
<keyword evidence="9" id="KW-1185">Reference proteome</keyword>
<comment type="catalytic activity">
    <reaction evidence="5">
        <text>N,N-dimethyl-1,4-phenylenediamine + anthranilate + 2 NAD(+) = 2-(4-dimethylaminophenyl)diazenylbenzoate + 2 NADH + 2 H(+)</text>
        <dbReference type="Rhea" id="RHEA:55872"/>
        <dbReference type="ChEBI" id="CHEBI:15378"/>
        <dbReference type="ChEBI" id="CHEBI:15783"/>
        <dbReference type="ChEBI" id="CHEBI:16567"/>
        <dbReference type="ChEBI" id="CHEBI:57540"/>
        <dbReference type="ChEBI" id="CHEBI:57945"/>
        <dbReference type="ChEBI" id="CHEBI:71579"/>
        <dbReference type="EC" id="1.7.1.17"/>
    </reaction>
    <physiologicalReaction direction="right-to-left" evidence="5">
        <dbReference type="Rhea" id="RHEA:55874"/>
    </physiologicalReaction>
</comment>
<comment type="function">
    <text evidence="6">Also exhibits azoreductase activity. Catalyzes the reductive cleavage of the azo bond in aromatic azo compounds to the corresponding amines.</text>
</comment>
<dbReference type="HAMAP" id="MF_01216">
    <property type="entry name" value="Azoreductase_type1"/>
    <property type="match status" value="1"/>
</dbReference>
<keyword evidence="2 6" id="KW-0288">FMN</keyword>
<dbReference type="RefSeq" id="WP_315946263.1">
    <property type="nucleotide sequence ID" value="NZ_JAWCUA010000003.1"/>
</dbReference>
<evidence type="ECO:0000256" key="2">
    <source>
        <dbReference type="ARBA" id="ARBA00022643"/>
    </source>
</evidence>
<name>A0ABU3QYN0_9GAMM</name>
<dbReference type="PANTHER" id="PTHR43741">
    <property type="entry name" value="FMN-DEPENDENT NADH-AZOREDUCTASE 1"/>
    <property type="match status" value="1"/>
</dbReference>
<comment type="catalytic activity">
    <reaction evidence="6">
        <text>2 a quinone + NADH + H(+) = 2 a 1,4-benzosemiquinone + NAD(+)</text>
        <dbReference type="Rhea" id="RHEA:65952"/>
        <dbReference type="ChEBI" id="CHEBI:15378"/>
        <dbReference type="ChEBI" id="CHEBI:57540"/>
        <dbReference type="ChEBI" id="CHEBI:57945"/>
        <dbReference type="ChEBI" id="CHEBI:132124"/>
        <dbReference type="ChEBI" id="CHEBI:134225"/>
    </reaction>
</comment>
<keyword evidence="3 6" id="KW-0560">Oxidoreductase</keyword>
<evidence type="ECO:0000313" key="8">
    <source>
        <dbReference type="EMBL" id="MDU0112551.1"/>
    </source>
</evidence>
<comment type="similarity">
    <text evidence="6">Belongs to the azoreductase type 1 family.</text>
</comment>
<sequence length="206" mass="22577">MNTSTNVKNVLLINSSLNGEQGNSNRLASEFVAKLSEKFEVKVTERDLAKDPLPHLSQAEMGAWMTAANDRTEEQVQLADISDSLIEELKNNDTLVIGMPMYNFGIPSTFKVWIDRIARAGITFSYTENGPVGLLESKKAIIVAARGGMYAGTPKDSQSQYLKDVLAFVGITDVQFIYAEALNMPAKDENVILARQAMDVTAEALI</sequence>
<dbReference type="SUPFAM" id="SSF52218">
    <property type="entry name" value="Flavoproteins"/>
    <property type="match status" value="1"/>
</dbReference>
<evidence type="ECO:0000256" key="1">
    <source>
        <dbReference type="ARBA" id="ARBA00022630"/>
    </source>
</evidence>
<dbReference type="InterPro" id="IPR023048">
    <property type="entry name" value="NADH:quinone_OxRdtase_FMN_depd"/>
</dbReference>